<dbReference type="GeneID" id="116179328"/>
<feature type="region of interest" description="Disordered" evidence="1">
    <location>
        <begin position="178"/>
        <end position="230"/>
    </location>
</feature>
<dbReference type="EMBL" id="GEZM01062869">
    <property type="protein sequence ID" value="JAV69449.1"/>
    <property type="molecule type" value="Transcribed_RNA"/>
</dbReference>
<dbReference type="RefSeq" id="XP_031329807.1">
    <property type="nucleotide sequence ID" value="XM_031473947.1"/>
</dbReference>
<evidence type="ECO:0000256" key="1">
    <source>
        <dbReference type="SAM" id="MobiDB-lite"/>
    </source>
</evidence>
<dbReference type="RefSeq" id="XP_031337088.1">
    <property type="nucleotide sequence ID" value="XM_031481228.1"/>
</dbReference>
<dbReference type="OrthoDB" id="6783693at2759"/>
<dbReference type="KEGG" id="ppyr:116166306"/>
<dbReference type="GeneID" id="116160684"/>
<dbReference type="KEGG" id="ppyr:116179328"/>
<sequence length="325" mass="37926">MKRTNEVLRELTKFCEDVVRPERQKFTSLFEISVYKHNHNNNCSVPNIDGEYIEESPSDEEMMEELVEEVVEETSEDDGTKQIEQQSSQCFEDEYEDDKDQIDIDDNFLVSLPDYIRNNEEVISENSQYVVLKGSNLGSNKKEVKIKKSTLLWFLINPERKLSSDRIQRVRDVKTNVSSSSGVKVRSNRTKKKTVTISETDTEDEESFKSGSSDDQWEEQHDDNDDDLESTNVLTNGDWILVKLPGKKCFKHFIGQILKINKSELTIKFCKKYSDNKFKWPEKEDIAVVNKKDVIKQIPQPNFNFKNNRLLFFTFNVSFAGYNVY</sequence>
<dbReference type="KEGG" id="ppyr:116160684"/>
<dbReference type="EMBL" id="GEZM01062866">
    <property type="protein sequence ID" value="JAV69450.1"/>
    <property type="molecule type" value="Transcribed_RNA"/>
</dbReference>
<accession>A0A1Y1LAT6</accession>
<dbReference type="AlphaFoldDB" id="A0A1Y1LAT6"/>
<protein>
    <submittedName>
        <fullName evidence="2">Uncharacterized protein</fullName>
    </submittedName>
</protein>
<organism evidence="2">
    <name type="scientific">Photinus pyralis</name>
    <name type="common">Common eastern firefly</name>
    <name type="synonym">Lampyris pyralis</name>
    <dbReference type="NCBI Taxonomy" id="7054"/>
    <lineage>
        <taxon>Eukaryota</taxon>
        <taxon>Metazoa</taxon>
        <taxon>Ecdysozoa</taxon>
        <taxon>Arthropoda</taxon>
        <taxon>Hexapoda</taxon>
        <taxon>Insecta</taxon>
        <taxon>Pterygota</taxon>
        <taxon>Neoptera</taxon>
        <taxon>Endopterygota</taxon>
        <taxon>Coleoptera</taxon>
        <taxon>Polyphaga</taxon>
        <taxon>Elateriformia</taxon>
        <taxon>Elateroidea</taxon>
        <taxon>Lampyridae</taxon>
        <taxon>Lampyrinae</taxon>
        <taxon>Photinus</taxon>
    </lineage>
</organism>
<proteinExistence type="predicted"/>
<reference evidence="2" key="1">
    <citation type="journal article" date="2016" name="Sci. Rep.">
        <title>Molecular characterization of firefly nuptial gifts: a multi-omics approach sheds light on postcopulatory sexual selection.</title>
        <authorList>
            <person name="Al-Wathiqui N."/>
            <person name="Fallon T.R."/>
            <person name="South A."/>
            <person name="Weng J.K."/>
            <person name="Lewis S.M."/>
        </authorList>
    </citation>
    <scope>NUCLEOTIDE SEQUENCE</scope>
</reference>
<dbReference type="GeneID" id="116166306"/>
<evidence type="ECO:0000313" key="2">
    <source>
        <dbReference type="EMBL" id="JAV69450.1"/>
    </source>
</evidence>
<dbReference type="RefSeq" id="XP_031354958.1">
    <property type="nucleotide sequence ID" value="XM_031499098.1"/>
</dbReference>
<feature type="compositionally biased region" description="Acidic residues" evidence="1">
    <location>
        <begin position="215"/>
        <end position="229"/>
    </location>
</feature>
<name>A0A1Y1LAT6_PHOPY</name>